<dbReference type="KEGG" id="mnt:21397516"/>
<dbReference type="PANTHER" id="PTHR33070">
    <property type="entry name" value="OS06G0725500 PROTEIN"/>
    <property type="match status" value="1"/>
</dbReference>
<feature type="coiled-coil region" evidence="1">
    <location>
        <begin position="262"/>
        <end position="289"/>
    </location>
</feature>
<dbReference type="STRING" id="981085.W9S9X2"/>
<dbReference type="GO" id="GO:0048364">
    <property type="term" value="P:root development"/>
    <property type="evidence" value="ECO:0007669"/>
    <property type="project" value="InterPro"/>
</dbReference>
<dbReference type="eggNOG" id="ENOG502QUY1">
    <property type="taxonomic scope" value="Eukaryota"/>
</dbReference>
<proteinExistence type="predicted"/>
<dbReference type="Pfam" id="PF03087">
    <property type="entry name" value="BPS1"/>
    <property type="match status" value="1"/>
</dbReference>
<keyword evidence="3" id="KW-1185">Reference proteome</keyword>
<dbReference type="InterPro" id="IPR004320">
    <property type="entry name" value="BPS1_pln"/>
</dbReference>
<evidence type="ECO:0000256" key="1">
    <source>
        <dbReference type="SAM" id="Coils"/>
    </source>
</evidence>
<dbReference type="Proteomes" id="UP000030645">
    <property type="component" value="Unassembled WGS sequence"/>
</dbReference>
<name>W9S9X2_9ROSA</name>
<sequence length="303" mass="34357">MVASKSQYHFRSNSLPVKPHPLFEQCDEHLRRLGATFGATSSSSSSISHKLSGLEDLHDCVEKLLQLPLTQQAFVQGRQEKWVDQMVDGSLRLLDMCSAAKDAVLHTKECAREIQSIMRRRRPGAEVGIESEIRKYFASRKVVKKAIHKALAGNSKTGETKSSLCPPNKMNDNVETMALVCALREVEAVTLAVFESLLSFVCGAKVQAKLSGWSLVSKLMQRKRVGCEENEMTTANEFEKVDVVLNILMRQEANKFDHKLHVENVQNELQNLEFCVQEFEERLERLFRRLIKTRVSLLNILNN</sequence>
<protein>
    <submittedName>
        <fullName evidence="2">Uncharacterized protein</fullName>
    </submittedName>
</protein>
<reference evidence="3" key="1">
    <citation type="submission" date="2013-01" db="EMBL/GenBank/DDBJ databases">
        <title>Draft Genome Sequence of a Mulberry Tree, Morus notabilis C.K. Schneid.</title>
        <authorList>
            <person name="He N."/>
            <person name="Zhao S."/>
        </authorList>
    </citation>
    <scope>NUCLEOTIDE SEQUENCE</scope>
</reference>
<organism evidence="2 3">
    <name type="scientific">Morus notabilis</name>
    <dbReference type="NCBI Taxonomy" id="981085"/>
    <lineage>
        <taxon>Eukaryota</taxon>
        <taxon>Viridiplantae</taxon>
        <taxon>Streptophyta</taxon>
        <taxon>Embryophyta</taxon>
        <taxon>Tracheophyta</taxon>
        <taxon>Spermatophyta</taxon>
        <taxon>Magnoliopsida</taxon>
        <taxon>eudicotyledons</taxon>
        <taxon>Gunneridae</taxon>
        <taxon>Pentapetalae</taxon>
        <taxon>rosids</taxon>
        <taxon>fabids</taxon>
        <taxon>Rosales</taxon>
        <taxon>Moraceae</taxon>
        <taxon>Moreae</taxon>
        <taxon>Morus</taxon>
    </lineage>
</organism>
<evidence type="ECO:0000313" key="3">
    <source>
        <dbReference type="Proteomes" id="UP000030645"/>
    </source>
</evidence>
<dbReference type="AlphaFoldDB" id="W9S9X2"/>
<gene>
    <name evidence="2" type="ORF">L484_014373</name>
</gene>
<dbReference type="OrthoDB" id="1701699at2759"/>
<accession>W9S9X2</accession>
<dbReference type="EMBL" id="KE345201">
    <property type="protein sequence ID" value="EXB95400.1"/>
    <property type="molecule type" value="Genomic_DNA"/>
</dbReference>
<dbReference type="PANTHER" id="PTHR33070:SF129">
    <property type="entry name" value="DUF241 DOMAIN PROTEIN"/>
    <property type="match status" value="1"/>
</dbReference>
<dbReference type="GO" id="GO:0048367">
    <property type="term" value="P:shoot system development"/>
    <property type="evidence" value="ECO:0007669"/>
    <property type="project" value="InterPro"/>
</dbReference>
<evidence type="ECO:0000313" key="2">
    <source>
        <dbReference type="EMBL" id="EXB95400.1"/>
    </source>
</evidence>
<keyword evidence="1" id="KW-0175">Coiled coil</keyword>